<keyword evidence="2" id="KW-0732">Signal</keyword>
<dbReference type="GO" id="GO:0006629">
    <property type="term" value="P:lipid metabolic process"/>
    <property type="evidence" value="ECO:0007669"/>
    <property type="project" value="InterPro"/>
</dbReference>
<accession>A0A813H3F0</accession>
<evidence type="ECO:0000313" key="5">
    <source>
        <dbReference type="Proteomes" id="UP000654075"/>
    </source>
</evidence>
<dbReference type="PANTHER" id="PTHR45856:SF25">
    <property type="entry name" value="FUNGAL LIPASE-LIKE DOMAIN-CONTAINING PROTEIN"/>
    <property type="match status" value="1"/>
</dbReference>
<evidence type="ECO:0000313" key="4">
    <source>
        <dbReference type="EMBL" id="CAE8632154.1"/>
    </source>
</evidence>
<dbReference type="Proteomes" id="UP000654075">
    <property type="component" value="Unassembled WGS sequence"/>
</dbReference>
<evidence type="ECO:0000259" key="3">
    <source>
        <dbReference type="Pfam" id="PF01764"/>
    </source>
</evidence>
<sequence>MVCWLCAVFFSAAAAASEPYSEAASREYVLLNQAASLKDWSALQTWTCGPTCEAAGNVTDVRILSNSAENTFGFAGRYQGDCVVAFRGTKNPENVLVDLDFGQIELELAENQQCAGGCKVHAGFSRAWRSLRYQTETALRDLGCAGAGQAVRLTGHSLGGAMAALAAWDLSASGYNVSQVYTYGEPRLGNSAWVSAFQDLMANKSFYRVVHYKDPVPHFPSELFNYRHAAPEVYYSTQVSGPYTVCNSGEESRCSDQWNLFETMFHACLHCSYLGMNPCDPGAMHLYCLPTSGNGKAQDLPQCTAHIPSEAGKGCQLELVCCRAMRSLVELSENGGSGSALCFQPVKHVGGRSVQTATRTSPTHLFVIFTLANGLTIGGSQDQGLAQTPADCHRVAKKSLTREMAVNPLLAQDGSTGSLFPMPEAGEAFVLRRDNIDFECKLPQGGKLWGRGSFFLSSKRMVFVTGEKSCRADFKSFGIPLQTVRRPKFEQPVFGPNYLAGSTRPVPGTEHEITATPLAGGETEFSLTFRAGGCNTFLPLLFELLSEIQAAQRGSAQPGNIAQAAQEGRLAQVAYVDPSDPSVLYLSQPSAVPGTQERTPFEIEEPSAPPAEGGNGAQGAQGGGGGNCAIS</sequence>
<reference evidence="4" key="1">
    <citation type="submission" date="2021-02" db="EMBL/GenBank/DDBJ databases">
        <authorList>
            <person name="Dougan E. K."/>
            <person name="Rhodes N."/>
            <person name="Thang M."/>
            <person name="Chan C."/>
        </authorList>
    </citation>
    <scope>NUCLEOTIDE SEQUENCE</scope>
</reference>
<proteinExistence type="predicted"/>
<dbReference type="CDD" id="cd13214">
    <property type="entry name" value="PH-GRAM_WBP2"/>
    <property type="match status" value="1"/>
</dbReference>
<dbReference type="Gene3D" id="3.40.50.1820">
    <property type="entry name" value="alpha/beta hydrolase"/>
    <property type="match status" value="1"/>
</dbReference>
<dbReference type="InterPro" id="IPR029058">
    <property type="entry name" value="AB_hydrolase_fold"/>
</dbReference>
<dbReference type="OrthoDB" id="1259151at2759"/>
<feature type="domain" description="Fungal lipase-type" evidence="3">
    <location>
        <begin position="83"/>
        <end position="222"/>
    </location>
</feature>
<feature type="region of interest" description="Disordered" evidence="1">
    <location>
        <begin position="585"/>
        <end position="631"/>
    </location>
</feature>
<evidence type="ECO:0000256" key="2">
    <source>
        <dbReference type="SAM" id="SignalP"/>
    </source>
</evidence>
<evidence type="ECO:0000256" key="1">
    <source>
        <dbReference type="SAM" id="MobiDB-lite"/>
    </source>
</evidence>
<feature type="chain" id="PRO_5032873271" description="Fungal lipase-type domain-containing protein" evidence="2">
    <location>
        <begin position="17"/>
        <end position="631"/>
    </location>
</feature>
<keyword evidence="5" id="KW-1185">Reference proteome</keyword>
<feature type="compositionally biased region" description="Gly residues" evidence="1">
    <location>
        <begin position="613"/>
        <end position="631"/>
    </location>
</feature>
<dbReference type="EMBL" id="CAJNNV010030322">
    <property type="protein sequence ID" value="CAE8632154.1"/>
    <property type="molecule type" value="Genomic_DNA"/>
</dbReference>
<gene>
    <name evidence="4" type="ORF">PGLA1383_LOCUS48136</name>
</gene>
<organism evidence="4 5">
    <name type="scientific">Polarella glacialis</name>
    <name type="common">Dinoflagellate</name>
    <dbReference type="NCBI Taxonomy" id="89957"/>
    <lineage>
        <taxon>Eukaryota</taxon>
        <taxon>Sar</taxon>
        <taxon>Alveolata</taxon>
        <taxon>Dinophyceae</taxon>
        <taxon>Suessiales</taxon>
        <taxon>Suessiaceae</taxon>
        <taxon>Polarella</taxon>
    </lineage>
</organism>
<feature type="signal peptide" evidence="2">
    <location>
        <begin position="1"/>
        <end position="16"/>
    </location>
</feature>
<name>A0A813H3F0_POLGL</name>
<dbReference type="SUPFAM" id="SSF50729">
    <property type="entry name" value="PH domain-like"/>
    <property type="match status" value="1"/>
</dbReference>
<dbReference type="CDD" id="cd00519">
    <property type="entry name" value="Lipase_3"/>
    <property type="match status" value="1"/>
</dbReference>
<dbReference type="SUPFAM" id="SSF53474">
    <property type="entry name" value="alpha/beta-Hydrolases"/>
    <property type="match status" value="1"/>
</dbReference>
<dbReference type="PANTHER" id="PTHR45856">
    <property type="entry name" value="ALPHA/BETA-HYDROLASES SUPERFAMILY PROTEIN"/>
    <property type="match status" value="1"/>
</dbReference>
<protein>
    <recommendedName>
        <fullName evidence="3">Fungal lipase-type domain-containing protein</fullName>
    </recommendedName>
</protein>
<dbReference type="InterPro" id="IPR002921">
    <property type="entry name" value="Fungal_lipase-type"/>
</dbReference>
<comment type="caution">
    <text evidence="4">The sequence shown here is derived from an EMBL/GenBank/DDBJ whole genome shotgun (WGS) entry which is preliminary data.</text>
</comment>
<dbReference type="AlphaFoldDB" id="A0A813H3F0"/>
<dbReference type="Pfam" id="PF01764">
    <property type="entry name" value="Lipase_3"/>
    <property type="match status" value="1"/>
</dbReference>
<dbReference type="InterPro" id="IPR051218">
    <property type="entry name" value="Sec_MonoDiacylglyc_Lipase"/>
</dbReference>